<accession>A0A2Z4AFJ6</accession>
<dbReference type="KEGG" id="mtar:DF168_02216"/>
<organism evidence="9 10">
    <name type="scientific">Candidatus Moanibacter tarae</name>
    <dbReference type="NCBI Taxonomy" id="2200854"/>
    <lineage>
        <taxon>Bacteria</taxon>
        <taxon>Pseudomonadati</taxon>
        <taxon>Verrucomicrobiota</taxon>
        <taxon>Opitutia</taxon>
        <taxon>Puniceicoccales</taxon>
        <taxon>Puniceicoccales incertae sedis</taxon>
        <taxon>Candidatus Moanibacter</taxon>
    </lineage>
</organism>
<dbReference type="InterPro" id="IPR029751">
    <property type="entry name" value="Ribosomal_L25_dom"/>
</dbReference>
<keyword evidence="3 5" id="KW-0689">Ribosomal protein</keyword>
<name>A0A2Z4AFJ6_9BACT</name>
<dbReference type="GO" id="GO:0022625">
    <property type="term" value="C:cytosolic large ribosomal subunit"/>
    <property type="evidence" value="ECO:0007669"/>
    <property type="project" value="TreeGrafter"/>
</dbReference>
<keyword evidence="1 5" id="KW-0699">rRNA-binding</keyword>
<dbReference type="PANTHER" id="PTHR33284">
    <property type="entry name" value="RIBOSOMAL PROTEIN L25/GLN-TRNA SYNTHETASE, ANTI-CODON-BINDING DOMAIN-CONTAINING PROTEIN"/>
    <property type="match status" value="1"/>
</dbReference>
<dbReference type="Gene3D" id="2.40.240.10">
    <property type="entry name" value="Ribosomal Protein L25, Chain P"/>
    <property type="match status" value="1"/>
</dbReference>
<comment type="similarity">
    <text evidence="5">Belongs to the bacterial ribosomal protein bL25 family. CTC subfamily.</text>
</comment>
<evidence type="ECO:0000256" key="4">
    <source>
        <dbReference type="ARBA" id="ARBA00023274"/>
    </source>
</evidence>
<dbReference type="PANTHER" id="PTHR33284:SF1">
    <property type="entry name" value="RIBOSOMAL PROTEIN L25_GLN-TRNA SYNTHETASE, ANTI-CODON-BINDING DOMAIN-CONTAINING PROTEIN"/>
    <property type="match status" value="1"/>
</dbReference>
<feature type="domain" description="Large ribosomal subunit protein bL25 L25" evidence="7">
    <location>
        <begin position="6"/>
        <end position="93"/>
    </location>
</feature>
<evidence type="ECO:0000259" key="7">
    <source>
        <dbReference type="Pfam" id="PF01386"/>
    </source>
</evidence>
<proteinExistence type="inferred from homology"/>
<evidence type="ECO:0000313" key="9">
    <source>
        <dbReference type="EMBL" id="AWT60991.1"/>
    </source>
</evidence>
<dbReference type="GO" id="GO:0006412">
    <property type="term" value="P:translation"/>
    <property type="evidence" value="ECO:0007669"/>
    <property type="project" value="UniProtKB-UniRule"/>
</dbReference>
<dbReference type="CDD" id="cd00495">
    <property type="entry name" value="Ribosomal_L25_TL5_CTC"/>
    <property type="match status" value="1"/>
</dbReference>
<dbReference type="SUPFAM" id="SSF50715">
    <property type="entry name" value="Ribosomal protein L25-like"/>
    <property type="match status" value="1"/>
</dbReference>
<dbReference type="InterPro" id="IPR001021">
    <property type="entry name" value="Ribosomal_bL25_long"/>
</dbReference>
<dbReference type="Proteomes" id="UP000247465">
    <property type="component" value="Chromosome"/>
</dbReference>
<dbReference type="GO" id="GO:0003735">
    <property type="term" value="F:structural constituent of ribosome"/>
    <property type="evidence" value="ECO:0007669"/>
    <property type="project" value="InterPro"/>
</dbReference>
<evidence type="ECO:0000313" key="10">
    <source>
        <dbReference type="Proteomes" id="UP000247465"/>
    </source>
</evidence>
<dbReference type="InterPro" id="IPR037121">
    <property type="entry name" value="Ribosomal_bL25_C"/>
</dbReference>
<protein>
    <recommendedName>
        <fullName evidence="5">Large ribosomal subunit protein bL25</fullName>
    </recommendedName>
    <alternativeName>
        <fullName evidence="5">General stress protein CTC</fullName>
    </alternativeName>
</protein>
<evidence type="ECO:0000256" key="6">
    <source>
        <dbReference type="SAM" id="MobiDB-lite"/>
    </source>
</evidence>
<dbReference type="GO" id="GO:0008097">
    <property type="term" value="F:5S rRNA binding"/>
    <property type="evidence" value="ECO:0007669"/>
    <property type="project" value="InterPro"/>
</dbReference>
<evidence type="ECO:0000256" key="3">
    <source>
        <dbReference type="ARBA" id="ARBA00022980"/>
    </source>
</evidence>
<keyword evidence="2 5" id="KW-0694">RNA-binding</keyword>
<sequence>MKQNTLSAENRTEAGRGPSRRLRAAGKIPAVIYGVSGTRSLSIDGPGFRALWAKLRGISALIEVVEEGRESVQSLIEEIQRDPITDEVLHIDFKEISADVELQTNIGVRFVGESAGVKSDGAFLDVLSHEVEVRCLPKDLPELIVVDVSELEVGDAIHIRDLKSIEGVLFTEDRDKTIVSCVLPSLVEEEEGVDGEGSELSEEESEGQLGETSEESGEEKGT</sequence>
<feature type="region of interest" description="Disordered" evidence="6">
    <location>
        <begin position="1"/>
        <end position="20"/>
    </location>
</feature>
<comment type="function">
    <text evidence="5">This is one of the proteins that binds to the 5S RNA in the ribosome where it forms part of the central protuberance.</text>
</comment>
<dbReference type="InterPro" id="IPR020057">
    <property type="entry name" value="Ribosomal_bL25_b-dom"/>
</dbReference>
<dbReference type="InterPro" id="IPR011035">
    <property type="entry name" value="Ribosomal_bL25/Gln-tRNA_synth"/>
</dbReference>
<comment type="subunit">
    <text evidence="5">Part of the 50S ribosomal subunit; part of the 5S rRNA/L5/L18/L25 subcomplex. Contacts the 5S rRNA. Binds to the 5S rRNA independently of L5 and L18.</text>
</comment>
<dbReference type="InterPro" id="IPR020930">
    <property type="entry name" value="Ribosomal_uL5_bac-type"/>
</dbReference>
<feature type="domain" description="Large ribosomal subunit protein bL25 beta" evidence="8">
    <location>
        <begin position="102"/>
        <end position="184"/>
    </location>
</feature>
<gene>
    <name evidence="5 9" type="primary">rplY</name>
    <name evidence="5" type="synonym">ctc</name>
    <name evidence="9" type="ORF">DF168_02216</name>
</gene>
<dbReference type="InterPro" id="IPR020056">
    <property type="entry name" value="Rbsml_bL25/Gln-tRNA_synth_N"/>
</dbReference>
<reference evidence="9 10" key="1">
    <citation type="submission" date="2018-06" db="EMBL/GenBank/DDBJ databases">
        <title>Draft Genome Sequence of a Novel Marine Bacterium Related to the Verrucomicrobia.</title>
        <authorList>
            <person name="Vosseberg J."/>
            <person name="Martijn J."/>
            <person name="Ettema T.J.G."/>
        </authorList>
    </citation>
    <scope>NUCLEOTIDE SEQUENCE [LARGE SCALE GENOMIC DNA]</scope>
    <source>
        <strain evidence="9">TARA_B100001123</strain>
    </source>
</reference>
<keyword evidence="4 5" id="KW-0687">Ribonucleoprotein</keyword>
<evidence type="ECO:0000256" key="1">
    <source>
        <dbReference type="ARBA" id="ARBA00022730"/>
    </source>
</evidence>
<dbReference type="HAMAP" id="MF_01334">
    <property type="entry name" value="Ribosomal_bL25_CTC"/>
    <property type="match status" value="1"/>
</dbReference>
<evidence type="ECO:0000259" key="8">
    <source>
        <dbReference type="Pfam" id="PF14693"/>
    </source>
</evidence>
<dbReference type="Pfam" id="PF14693">
    <property type="entry name" value="Ribosomal_TL5_C"/>
    <property type="match status" value="1"/>
</dbReference>
<feature type="region of interest" description="Disordered" evidence="6">
    <location>
        <begin position="187"/>
        <end position="222"/>
    </location>
</feature>
<dbReference type="AlphaFoldDB" id="A0A2Z4AFJ6"/>
<evidence type="ECO:0000256" key="2">
    <source>
        <dbReference type="ARBA" id="ARBA00022884"/>
    </source>
</evidence>
<dbReference type="NCBIfam" id="TIGR00731">
    <property type="entry name" value="bL25_bact_ctc"/>
    <property type="match status" value="1"/>
</dbReference>
<dbReference type="Gene3D" id="2.170.120.20">
    <property type="entry name" value="Ribosomal protein L25, beta domain"/>
    <property type="match status" value="1"/>
</dbReference>
<dbReference type="Pfam" id="PF01386">
    <property type="entry name" value="Ribosomal_L25p"/>
    <property type="match status" value="1"/>
</dbReference>
<dbReference type="EMBL" id="CP029803">
    <property type="protein sequence ID" value="AWT60991.1"/>
    <property type="molecule type" value="Genomic_DNA"/>
</dbReference>
<evidence type="ECO:0000256" key="5">
    <source>
        <dbReference type="HAMAP-Rule" id="MF_01334"/>
    </source>
</evidence>